<keyword evidence="3" id="KW-1185">Reference proteome</keyword>
<evidence type="ECO:0000313" key="3">
    <source>
        <dbReference type="Proteomes" id="UP000076798"/>
    </source>
</evidence>
<sequence length="391" mass="44186">MSHINCGDIHYFLDPTATHGSELIVVTTIEAARPHIADFLQQKIRILKLHLDLPAPQSDELLQQIFGEDPSLDPENDSGGFKLDVLPNGLVIMEYTDVLHDYTASAFGRLLNAKKEENGRLDVDLSAKLGRINVVSGGGRHLSSIKKPFICDLIVTVEQTQKFDPYNPRREDLNPRTTILCEISNSQTVKDMRKKLAVCCVAARAPNAILINLEQNPDFTVKSALFEYWKLIDFSKNVDLKDTTWNPNVPGGDYRYTAGTAEHPASFEVVWKDSHSSLGVCHSVWWARREIPEFYQQHLSNNEPDIEFSYFDAYAFSSYSNAELVEMGTSPKEMNQVWRRVDVGSLAYEILIGSVTGEERRDTPSAEEARKRDLPLRGLRRRSDEEARSAE</sequence>
<organism evidence="2 3">
    <name type="scientific">Sistotremastrum suecicum HHB10207 ss-3</name>
    <dbReference type="NCBI Taxonomy" id="1314776"/>
    <lineage>
        <taxon>Eukaryota</taxon>
        <taxon>Fungi</taxon>
        <taxon>Dikarya</taxon>
        <taxon>Basidiomycota</taxon>
        <taxon>Agaricomycotina</taxon>
        <taxon>Agaricomycetes</taxon>
        <taxon>Sistotremastrales</taxon>
        <taxon>Sistotremastraceae</taxon>
        <taxon>Sistotremastrum</taxon>
    </lineage>
</organism>
<protein>
    <submittedName>
        <fullName evidence="2">Uncharacterized protein</fullName>
    </submittedName>
</protein>
<dbReference type="EMBL" id="KV428430">
    <property type="protein sequence ID" value="KZT31905.1"/>
    <property type="molecule type" value="Genomic_DNA"/>
</dbReference>
<evidence type="ECO:0000256" key="1">
    <source>
        <dbReference type="SAM" id="MobiDB-lite"/>
    </source>
</evidence>
<evidence type="ECO:0000313" key="2">
    <source>
        <dbReference type="EMBL" id="KZT31905.1"/>
    </source>
</evidence>
<gene>
    <name evidence="2" type="ORF">SISSUDRAFT_1133448</name>
</gene>
<accession>A0A165X7I3</accession>
<reference evidence="2 3" key="1">
    <citation type="journal article" date="2016" name="Mol. Biol. Evol.">
        <title>Comparative Genomics of Early-Diverging Mushroom-Forming Fungi Provides Insights into the Origins of Lignocellulose Decay Capabilities.</title>
        <authorList>
            <person name="Nagy L.G."/>
            <person name="Riley R."/>
            <person name="Tritt A."/>
            <person name="Adam C."/>
            <person name="Daum C."/>
            <person name="Floudas D."/>
            <person name="Sun H."/>
            <person name="Yadav J.S."/>
            <person name="Pangilinan J."/>
            <person name="Larsson K.H."/>
            <person name="Matsuura K."/>
            <person name="Barry K."/>
            <person name="Labutti K."/>
            <person name="Kuo R."/>
            <person name="Ohm R.A."/>
            <person name="Bhattacharya S.S."/>
            <person name="Shirouzu T."/>
            <person name="Yoshinaga Y."/>
            <person name="Martin F.M."/>
            <person name="Grigoriev I.V."/>
            <person name="Hibbett D.S."/>
        </authorList>
    </citation>
    <scope>NUCLEOTIDE SEQUENCE [LARGE SCALE GENOMIC DNA]</scope>
    <source>
        <strain evidence="2 3">HHB10207 ss-3</strain>
    </source>
</reference>
<dbReference type="Proteomes" id="UP000076798">
    <property type="component" value="Unassembled WGS sequence"/>
</dbReference>
<name>A0A165X7I3_9AGAM</name>
<feature type="region of interest" description="Disordered" evidence="1">
    <location>
        <begin position="357"/>
        <end position="391"/>
    </location>
</feature>
<proteinExistence type="predicted"/>
<dbReference type="AlphaFoldDB" id="A0A165X7I3"/>